<dbReference type="SUPFAM" id="SSF57667">
    <property type="entry name" value="beta-beta-alpha zinc fingers"/>
    <property type="match status" value="2"/>
</dbReference>
<evidence type="ECO:0000256" key="10">
    <source>
        <dbReference type="PROSITE-ProRule" id="PRU00042"/>
    </source>
</evidence>
<dbReference type="PROSITE" id="PS00028">
    <property type="entry name" value="ZINC_FINGER_C2H2_1"/>
    <property type="match status" value="3"/>
</dbReference>
<dbReference type="PANTHER" id="PTHR23235:SF156">
    <property type="entry name" value="KRUPPEL-LIKE FACTOR 18"/>
    <property type="match status" value="1"/>
</dbReference>
<evidence type="ECO:0000256" key="5">
    <source>
        <dbReference type="ARBA" id="ARBA00022833"/>
    </source>
</evidence>
<feature type="domain" description="C2H2-type" evidence="11">
    <location>
        <begin position="151"/>
        <end position="178"/>
    </location>
</feature>
<evidence type="ECO:0000313" key="13">
    <source>
        <dbReference type="Proteomes" id="UP000028990"/>
    </source>
</evidence>
<accession>A0A091E0A0</accession>
<dbReference type="Pfam" id="PF13465">
    <property type="entry name" value="zf-H2C2_2"/>
    <property type="match status" value="1"/>
</dbReference>
<dbReference type="SMART" id="SM00355">
    <property type="entry name" value="ZnF_C2H2"/>
    <property type="match status" value="3"/>
</dbReference>
<keyword evidence="3" id="KW-0677">Repeat</keyword>
<evidence type="ECO:0000259" key="11">
    <source>
        <dbReference type="PROSITE" id="PS50157"/>
    </source>
</evidence>
<dbReference type="Proteomes" id="UP000028990">
    <property type="component" value="Unassembled WGS sequence"/>
</dbReference>
<sequence length="185" mass="21007">MAIPVGNHRQSLSLNQTPDTCNDQCFNGGQMMTGNNSQILSGGYQLVAVPHPVLPAFTVSPLTWEQLPEKHLNLQTKSSPFTKKPESLKPYLCPHQDCGKCYSRSSCLRIHQRAHSGEKPYACNVQGCKWRFGRSDELKRHMRRHTGERPYKCETCPKSFARSDHLTQHQRVHRSLRLGLEPSSL</sequence>
<dbReference type="Gene3D" id="3.30.160.60">
    <property type="entry name" value="Classic Zinc Finger"/>
    <property type="match status" value="3"/>
</dbReference>
<gene>
    <name evidence="12" type="ORF">H920_00941</name>
</gene>
<feature type="domain" description="C2H2-type" evidence="11">
    <location>
        <begin position="121"/>
        <end position="150"/>
    </location>
</feature>
<proteinExistence type="predicted"/>
<evidence type="ECO:0000256" key="4">
    <source>
        <dbReference type="ARBA" id="ARBA00022771"/>
    </source>
</evidence>
<dbReference type="PROSITE" id="PS50157">
    <property type="entry name" value="ZINC_FINGER_C2H2_2"/>
    <property type="match status" value="3"/>
</dbReference>
<evidence type="ECO:0000313" key="12">
    <source>
        <dbReference type="EMBL" id="KFO37774.1"/>
    </source>
</evidence>
<organism evidence="12 13">
    <name type="scientific">Fukomys damarensis</name>
    <name type="common">Damaraland mole rat</name>
    <name type="synonym">Cryptomys damarensis</name>
    <dbReference type="NCBI Taxonomy" id="885580"/>
    <lineage>
        <taxon>Eukaryota</taxon>
        <taxon>Metazoa</taxon>
        <taxon>Chordata</taxon>
        <taxon>Craniata</taxon>
        <taxon>Vertebrata</taxon>
        <taxon>Euteleostomi</taxon>
        <taxon>Mammalia</taxon>
        <taxon>Eutheria</taxon>
        <taxon>Euarchontoglires</taxon>
        <taxon>Glires</taxon>
        <taxon>Rodentia</taxon>
        <taxon>Hystricomorpha</taxon>
        <taxon>Bathyergidae</taxon>
        <taxon>Fukomys</taxon>
    </lineage>
</organism>
<dbReference type="GO" id="GO:0005634">
    <property type="term" value="C:nucleus"/>
    <property type="evidence" value="ECO:0007669"/>
    <property type="project" value="UniProtKB-SubCell"/>
</dbReference>
<evidence type="ECO:0000256" key="9">
    <source>
        <dbReference type="ARBA" id="ARBA00023242"/>
    </source>
</evidence>
<dbReference type="Pfam" id="PF00096">
    <property type="entry name" value="zf-C2H2"/>
    <property type="match status" value="1"/>
</dbReference>
<keyword evidence="5" id="KW-0862">Zinc</keyword>
<dbReference type="FunFam" id="3.30.160.60:FF:000072">
    <property type="entry name" value="zinc finger protein 143 isoform X1"/>
    <property type="match status" value="1"/>
</dbReference>
<dbReference type="AlphaFoldDB" id="A0A091E0A0"/>
<dbReference type="STRING" id="885580.ENSFDAP00000003112"/>
<dbReference type="InterPro" id="IPR036236">
    <property type="entry name" value="Znf_C2H2_sf"/>
</dbReference>
<keyword evidence="4 10" id="KW-0863">Zinc-finger</keyword>
<dbReference type="GO" id="GO:0008270">
    <property type="term" value="F:zinc ion binding"/>
    <property type="evidence" value="ECO:0007669"/>
    <property type="project" value="UniProtKB-KW"/>
</dbReference>
<keyword evidence="13" id="KW-1185">Reference proteome</keyword>
<name>A0A091E0A0_FUKDA</name>
<evidence type="ECO:0000256" key="3">
    <source>
        <dbReference type="ARBA" id="ARBA00022737"/>
    </source>
</evidence>
<evidence type="ECO:0000256" key="8">
    <source>
        <dbReference type="ARBA" id="ARBA00023163"/>
    </source>
</evidence>
<comment type="subcellular location">
    <subcellularLocation>
        <location evidence="1">Nucleus</location>
    </subcellularLocation>
</comment>
<keyword evidence="7" id="KW-0238">DNA-binding</keyword>
<keyword evidence="2" id="KW-0479">Metal-binding</keyword>
<dbReference type="FunFam" id="3.30.160.60:FF:000018">
    <property type="entry name" value="Krueppel-like factor 15"/>
    <property type="match status" value="1"/>
</dbReference>
<dbReference type="FunFam" id="3.30.160.60:FF:000624">
    <property type="entry name" value="zinc finger protein 697"/>
    <property type="match status" value="1"/>
</dbReference>
<protein>
    <submittedName>
        <fullName evidence="12">Krueppel-like factor 17</fullName>
    </submittedName>
</protein>
<keyword evidence="9" id="KW-0539">Nucleus</keyword>
<dbReference type="InterPro" id="IPR013087">
    <property type="entry name" value="Znf_C2H2_type"/>
</dbReference>
<dbReference type="GO" id="GO:0000978">
    <property type="term" value="F:RNA polymerase II cis-regulatory region sequence-specific DNA binding"/>
    <property type="evidence" value="ECO:0007669"/>
    <property type="project" value="TreeGrafter"/>
</dbReference>
<feature type="domain" description="C2H2-type" evidence="11">
    <location>
        <begin position="91"/>
        <end position="120"/>
    </location>
</feature>
<dbReference type="GO" id="GO:0000981">
    <property type="term" value="F:DNA-binding transcription factor activity, RNA polymerase II-specific"/>
    <property type="evidence" value="ECO:0007669"/>
    <property type="project" value="TreeGrafter"/>
</dbReference>
<reference evidence="12 13" key="1">
    <citation type="submission" date="2013-11" db="EMBL/GenBank/DDBJ databases">
        <title>The Damaraland mole rat (Fukomys damarensis) genome and evolution of African mole rats.</title>
        <authorList>
            <person name="Gladyshev V.N."/>
            <person name="Fang X."/>
        </authorList>
    </citation>
    <scope>NUCLEOTIDE SEQUENCE [LARGE SCALE GENOMIC DNA]</scope>
    <source>
        <tissue evidence="12">Liver</tissue>
    </source>
</reference>
<evidence type="ECO:0000256" key="1">
    <source>
        <dbReference type="ARBA" id="ARBA00004123"/>
    </source>
</evidence>
<evidence type="ECO:0000256" key="2">
    <source>
        <dbReference type="ARBA" id="ARBA00022723"/>
    </source>
</evidence>
<evidence type="ECO:0000256" key="7">
    <source>
        <dbReference type="ARBA" id="ARBA00023125"/>
    </source>
</evidence>
<keyword evidence="8" id="KW-0804">Transcription</keyword>
<dbReference type="EMBL" id="KN120745">
    <property type="protein sequence ID" value="KFO37774.1"/>
    <property type="molecule type" value="Genomic_DNA"/>
</dbReference>
<keyword evidence="6" id="KW-0805">Transcription regulation</keyword>
<evidence type="ECO:0000256" key="6">
    <source>
        <dbReference type="ARBA" id="ARBA00023015"/>
    </source>
</evidence>
<dbReference type="PANTHER" id="PTHR23235">
    <property type="entry name" value="KRUEPPEL-LIKE TRANSCRIPTION FACTOR"/>
    <property type="match status" value="1"/>
</dbReference>